<dbReference type="EMBL" id="JH000319">
    <property type="protein sequence ID" value="EGV97613.1"/>
    <property type="molecule type" value="Genomic_DNA"/>
</dbReference>
<accession>G3HER5</accession>
<protein>
    <submittedName>
        <fullName evidence="1">Uncharacterized protein</fullName>
    </submittedName>
</protein>
<evidence type="ECO:0000313" key="2">
    <source>
        <dbReference type="Proteomes" id="UP000001075"/>
    </source>
</evidence>
<dbReference type="Proteomes" id="UP000001075">
    <property type="component" value="Unassembled WGS sequence"/>
</dbReference>
<name>G3HER5_CRIGR</name>
<evidence type="ECO:0000313" key="1">
    <source>
        <dbReference type="EMBL" id="EGV97613.1"/>
    </source>
</evidence>
<proteinExistence type="predicted"/>
<gene>
    <name evidence="1" type="ORF">I79_009059</name>
</gene>
<reference evidence="2" key="1">
    <citation type="journal article" date="2011" name="Nat. Biotechnol.">
        <title>The genomic sequence of the Chinese hamster ovary (CHO)-K1 cell line.</title>
        <authorList>
            <person name="Xu X."/>
            <person name="Nagarajan H."/>
            <person name="Lewis N.E."/>
            <person name="Pan S."/>
            <person name="Cai Z."/>
            <person name="Liu X."/>
            <person name="Chen W."/>
            <person name="Xie M."/>
            <person name="Wang W."/>
            <person name="Hammond S."/>
            <person name="Andersen M.R."/>
            <person name="Neff N."/>
            <person name="Passarelli B."/>
            <person name="Koh W."/>
            <person name="Fan H.C."/>
            <person name="Wang J."/>
            <person name="Gui Y."/>
            <person name="Lee K.H."/>
            <person name="Betenbaugh M.J."/>
            <person name="Quake S.R."/>
            <person name="Famili I."/>
            <person name="Palsson B.O."/>
            <person name="Wang J."/>
        </authorList>
    </citation>
    <scope>NUCLEOTIDE SEQUENCE [LARGE SCALE GENOMIC DNA]</scope>
    <source>
        <strain evidence="2">CHO K1 cell line</strain>
    </source>
</reference>
<dbReference type="InParanoid" id="G3HER5"/>
<dbReference type="AlphaFoldDB" id="G3HER5"/>
<sequence length="131" mass="14351">MYNKLLRVLITTWPRGGCLTCVQTHELAAFLRVLAVLLTSLGPLTQGSNTHLRLSSMAGTAQAWVISLGSEVEPFIHHIVFNINTCLTCKGHICTDVCVTSSTEPWFLTATCTFERQGQIFSASTSLYGML</sequence>
<organism evidence="1 2">
    <name type="scientific">Cricetulus griseus</name>
    <name type="common">Chinese hamster</name>
    <name type="synonym">Cricetulus barabensis griseus</name>
    <dbReference type="NCBI Taxonomy" id="10029"/>
    <lineage>
        <taxon>Eukaryota</taxon>
        <taxon>Metazoa</taxon>
        <taxon>Chordata</taxon>
        <taxon>Craniata</taxon>
        <taxon>Vertebrata</taxon>
        <taxon>Euteleostomi</taxon>
        <taxon>Mammalia</taxon>
        <taxon>Eutheria</taxon>
        <taxon>Euarchontoglires</taxon>
        <taxon>Glires</taxon>
        <taxon>Rodentia</taxon>
        <taxon>Myomorpha</taxon>
        <taxon>Muroidea</taxon>
        <taxon>Cricetidae</taxon>
        <taxon>Cricetinae</taxon>
        <taxon>Cricetulus</taxon>
    </lineage>
</organism>